<sequence length="232" mass="26717">MRGLLYRADAEAIVDVLNSDRQRPQYSLQMTGDLVLVAVDGHGPAVEDAARRIATELRERDWEGDEELALQIEAAYGWVPVPLLRPQPVDLDAFSSVLEGDPALGGGRLELATGEAWPETVFDEAYTGIPYDEEADAPDRWLRVHCLGSRESYRDMERFIDTVDDERLAERLWRAIQGRGAFRRFKDVLYDWPEHQEHQERWYAFNEDRHRGRARAWLVAEGYAPVPPRRDL</sequence>
<name>A0A1Q2CET2_9ACTN</name>
<evidence type="ECO:0000313" key="2">
    <source>
        <dbReference type="Proteomes" id="UP000188324"/>
    </source>
</evidence>
<organism evidence="1 2">
    <name type="scientific">Tessaracoccus flavus</name>
    <dbReference type="NCBI Taxonomy" id="1610493"/>
    <lineage>
        <taxon>Bacteria</taxon>
        <taxon>Bacillati</taxon>
        <taxon>Actinomycetota</taxon>
        <taxon>Actinomycetes</taxon>
        <taxon>Propionibacteriales</taxon>
        <taxon>Propionibacteriaceae</taxon>
        <taxon>Tessaracoccus</taxon>
    </lineage>
</organism>
<dbReference type="InterPro" id="IPR005361">
    <property type="entry name" value="UPF0158"/>
</dbReference>
<evidence type="ECO:0000313" key="1">
    <source>
        <dbReference type="EMBL" id="AQP44629.1"/>
    </source>
</evidence>
<accession>A0A1Q2CET2</accession>
<protein>
    <submittedName>
        <fullName evidence="1">Uncharacterized protein</fullName>
    </submittedName>
</protein>
<gene>
    <name evidence="1" type="ORF">RPIT_07225</name>
</gene>
<proteinExistence type="predicted"/>
<reference evidence="1 2" key="1">
    <citation type="journal article" date="2016" name="Int. J. Syst. Evol. Microbiol.">
        <title>Tessaracoccus flavus sp. nov., isolated from the drainage system of a lindane-producing factory.</title>
        <authorList>
            <person name="Kumari R."/>
            <person name="Singh P."/>
            <person name="Schumann P."/>
            <person name="Lal R."/>
        </authorList>
    </citation>
    <scope>NUCLEOTIDE SEQUENCE [LARGE SCALE GENOMIC DNA]</scope>
    <source>
        <strain evidence="1 2">RP1T</strain>
    </source>
</reference>
<dbReference type="Pfam" id="PF03682">
    <property type="entry name" value="UPF0158"/>
    <property type="match status" value="1"/>
</dbReference>
<dbReference type="STRING" id="1610493.RPIT_07225"/>
<dbReference type="KEGG" id="tfl:RPIT_07225"/>
<dbReference type="AlphaFoldDB" id="A0A1Q2CET2"/>
<dbReference type="EMBL" id="CP019605">
    <property type="protein sequence ID" value="AQP44629.1"/>
    <property type="molecule type" value="Genomic_DNA"/>
</dbReference>
<dbReference type="Proteomes" id="UP000188324">
    <property type="component" value="Chromosome"/>
</dbReference>
<keyword evidence="2" id="KW-1185">Reference proteome</keyword>